<dbReference type="Proteomes" id="UP000663828">
    <property type="component" value="Unassembled WGS sequence"/>
</dbReference>
<gene>
    <name evidence="3" type="ORF">EDS130_LOCUS41790</name>
    <name evidence="2" type="ORF">XAT740_LOCUS34814</name>
</gene>
<dbReference type="InterPro" id="IPR025048">
    <property type="entry name" value="DUF3987"/>
</dbReference>
<dbReference type="AlphaFoldDB" id="A0A815SCN2"/>
<sequence length="715" mass="80378">MSSKGSTTYQLRAIMRKAGNEEMNIDEILDESTASVIRNISNSSQLPVEYLLTLLLPAVGHSMNGSQVISNTGQTTNVAFYTIIIGYPGANKSSGIEKIKEASLIIEQFEGIDDDRSRINNSATVESLLSELKNTHSRLFQLWDEALTLLQSFGMYKSGGAAYDRSIMCSLYNTSSTVRRQTKGTSMTIQSPVLNITAAAHPVDIFDSMKVDGEADGLMSRFLFAAPTPKILHSFEIDQPDPDQPSILHTLFIIHCFNNEEIGNDEDSRVMYSFSPEALKVLNTAWNSYTDIIKVSYEYDSFIASIYSKARVQIIRIAGALHAMSLAGAVFDCLSSINKVPNYFDKSKQTLSLLRDAVAEFKKRYKWQIISEKTTLGSVSMMNYYLKQKKIYANRKVNETAEEMLERFQKEEKIEASLQLEKEEKIEARKSNRENKLVETVASRCAERIILLTPGIKVPWVVISRNHGGFKVNDLHDAARKLDTAKIGKLVKEKKPTAKRATTYFIKTVIDENWDIETLNTFTNKLSQYSIKLKEYIDSCVHKDFQEVFEDLEDKTDKVCRASDVAPLIDSSQTVNISTNVASKEDTAMSFRRVDFQIAGGGFLLQKPSDPKPTIQTTTDTQRVTTDCNSSVSTDESPQLCQQSQDLQEKNHDQLNQRQQHLSNTFSSPSASPVINDLRQITPTKHTPKRIRFDLNNDEQNVNRSPAPIFATLLS</sequence>
<dbReference type="Pfam" id="PF13148">
    <property type="entry name" value="DUF3987"/>
    <property type="match status" value="1"/>
</dbReference>
<proteinExistence type="predicted"/>
<name>A0A815SCN2_ADIRI</name>
<keyword evidence="4" id="KW-1185">Reference proteome</keyword>
<comment type="caution">
    <text evidence="3">The sequence shown here is derived from an EMBL/GenBank/DDBJ whole genome shotgun (WGS) entry which is preliminary data.</text>
</comment>
<dbReference type="EMBL" id="CAJNOR010003435">
    <property type="protein sequence ID" value="CAF1413663.1"/>
    <property type="molecule type" value="Genomic_DNA"/>
</dbReference>
<evidence type="ECO:0000313" key="3">
    <source>
        <dbReference type="EMBL" id="CAF1487175.1"/>
    </source>
</evidence>
<evidence type="ECO:0000313" key="4">
    <source>
        <dbReference type="Proteomes" id="UP000663828"/>
    </source>
</evidence>
<feature type="compositionally biased region" description="Polar residues" evidence="1">
    <location>
        <begin position="628"/>
        <end position="639"/>
    </location>
</feature>
<accession>A0A815SCN2</accession>
<dbReference type="EMBL" id="CAJNOJ010000570">
    <property type="protein sequence ID" value="CAF1487175.1"/>
    <property type="molecule type" value="Genomic_DNA"/>
</dbReference>
<protein>
    <recommendedName>
        <fullName evidence="6">DUF3987 domain-containing protein</fullName>
    </recommendedName>
</protein>
<feature type="compositionally biased region" description="Low complexity" evidence="1">
    <location>
        <begin position="614"/>
        <end position="627"/>
    </location>
</feature>
<evidence type="ECO:0008006" key="6">
    <source>
        <dbReference type="Google" id="ProtNLM"/>
    </source>
</evidence>
<dbReference type="OrthoDB" id="10054700at2759"/>
<evidence type="ECO:0000313" key="2">
    <source>
        <dbReference type="EMBL" id="CAF1413663.1"/>
    </source>
</evidence>
<organism evidence="3 5">
    <name type="scientific">Adineta ricciae</name>
    <name type="common">Rotifer</name>
    <dbReference type="NCBI Taxonomy" id="249248"/>
    <lineage>
        <taxon>Eukaryota</taxon>
        <taxon>Metazoa</taxon>
        <taxon>Spiralia</taxon>
        <taxon>Gnathifera</taxon>
        <taxon>Rotifera</taxon>
        <taxon>Eurotatoria</taxon>
        <taxon>Bdelloidea</taxon>
        <taxon>Adinetida</taxon>
        <taxon>Adinetidae</taxon>
        <taxon>Adineta</taxon>
    </lineage>
</organism>
<reference evidence="3" key="1">
    <citation type="submission" date="2021-02" db="EMBL/GenBank/DDBJ databases">
        <authorList>
            <person name="Nowell W R."/>
        </authorList>
    </citation>
    <scope>NUCLEOTIDE SEQUENCE</scope>
</reference>
<feature type="region of interest" description="Disordered" evidence="1">
    <location>
        <begin position="607"/>
        <end position="639"/>
    </location>
</feature>
<evidence type="ECO:0000313" key="5">
    <source>
        <dbReference type="Proteomes" id="UP000663852"/>
    </source>
</evidence>
<evidence type="ECO:0000256" key="1">
    <source>
        <dbReference type="SAM" id="MobiDB-lite"/>
    </source>
</evidence>
<dbReference type="Proteomes" id="UP000663852">
    <property type="component" value="Unassembled WGS sequence"/>
</dbReference>